<protein>
    <submittedName>
        <fullName evidence="2">Superoxide dismutase</fullName>
    </submittedName>
</protein>
<dbReference type="GO" id="GO:0006801">
    <property type="term" value="P:superoxide metabolic process"/>
    <property type="evidence" value="ECO:0007669"/>
    <property type="project" value="InterPro"/>
</dbReference>
<sequence length="173" mass="17808">MPSLTLILITLAIPTLILGTGLPNPSGNISTGLGGDAAIVNNNPAGAKYTATFPGAGANISGTVTAASNANGTGVLFSKAFLYLQDHRSAHLDPYRRGQFANTPMCDPTKPQTCEVGDRSGKHGNITGLSISTSYVDLYASTLPGIGAFFGNRSIVIHRSDGTRLACANWVSG</sequence>
<dbReference type="GO" id="GO:0046872">
    <property type="term" value="F:metal ion binding"/>
    <property type="evidence" value="ECO:0007669"/>
    <property type="project" value="InterPro"/>
</dbReference>
<keyword evidence="3" id="KW-1185">Reference proteome</keyword>
<dbReference type="InterPro" id="IPR036423">
    <property type="entry name" value="SOD-like_Cu/Zn_dom_sf"/>
</dbReference>
<evidence type="ECO:0000313" key="2">
    <source>
        <dbReference type="EMBL" id="KAF9731027.1"/>
    </source>
</evidence>
<gene>
    <name evidence="2" type="ORF">PMIN01_10985</name>
</gene>
<dbReference type="OrthoDB" id="159229at2759"/>
<dbReference type="AlphaFoldDB" id="A0A9P6G8G3"/>
<reference evidence="2" key="1">
    <citation type="journal article" date="2020" name="Mol. Plant Microbe Interact.">
        <title>Genome Sequence of the Biocontrol Agent Coniothyrium minitans strain Conio (IMI 134523).</title>
        <authorList>
            <person name="Patel D."/>
            <person name="Shittu T.A."/>
            <person name="Baroncelli R."/>
            <person name="Muthumeenakshi S."/>
            <person name="Osborne T.H."/>
            <person name="Janganan T.K."/>
            <person name="Sreenivasaprasad S."/>
        </authorList>
    </citation>
    <scope>NUCLEOTIDE SEQUENCE</scope>
    <source>
        <strain evidence="2">Conio</strain>
    </source>
</reference>
<dbReference type="Gene3D" id="2.60.40.200">
    <property type="entry name" value="Superoxide dismutase, copper/zinc binding domain"/>
    <property type="match status" value="1"/>
</dbReference>
<feature type="chain" id="PRO_5040511896" evidence="1">
    <location>
        <begin position="20"/>
        <end position="173"/>
    </location>
</feature>
<organism evidence="2 3">
    <name type="scientific">Paraphaeosphaeria minitans</name>
    <dbReference type="NCBI Taxonomy" id="565426"/>
    <lineage>
        <taxon>Eukaryota</taxon>
        <taxon>Fungi</taxon>
        <taxon>Dikarya</taxon>
        <taxon>Ascomycota</taxon>
        <taxon>Pezizomycotina</taxon>
        <taxon>Dothideomycetes</taxon>
        <taxon>Pleosporomycetidae</taxon>
        <taxon>Pleosporales</taxon>
        <taxon>Massarineae</taxon>
        <taxon>Didymosphaeriaceae</taxon>
        <taxon>Paraphaeosphaeria</taxon>
    </lineage>
</organism>
<name>A0A9P6G8G3_9PLEO</name>
<proteinExistence type="predicted"/>
<feature type="signal peptide" evidence="1">
    <location>
        <begin position="1"/>
        <end position="19"/>
    </location>
</feature>
<accession>A0A9P6G8G3</accession>
<comment type="caution">
    <text evidence="2">The sequence shown here is derived from an EMBL/GenBank/DDBJ whole genome shotgun (WGS) entry which is preliminary data.</text>
</comment>
<keyword evidence="1" id="KW-0732">Signal</keyword>
<evidence type="ECO:0000313" key="3">
    <source>
        <dbReference type="Proteomes" id="UP000756921"/>
    </source>
</evidence>
<dbReference type="EMBL" id="WJXW01000013">
    <property type="protein sequence ID" value="KAF9731027.1"/>
    <property type="molecule type" value="Genomic_DNA"/>
</dbReference>
<dbReference type="Proteomes" id="UP000756921">
    <property type="component" value="Unassembled WGS sequence"/>
</dbReference>
<evidence type="ECO:0000256" key="1">
    <source>
        <dbReference type="SAM" id="SignalP"/>
    </source>
</evidence>
<dbReference type="SUPFAM" id="SSF49329">
    <property type="entry name" value="Cu,Zn superoxide dismutase-like"/>
    <property type="match status" value="1"/>
</dbReference>